<dbReference type="PANTHER" id="PTHR12151">
    <property type="entry name" value="ELECTRON TRANSPORT PROTIN SCO1/SENC FAMILY MEMBER"/>
    <property type="match status" value="1"/>
</dbReference>
<dbReference type="SUPFAM" id="SSF52833">
    <property type="entry name" value="Thioredoxin-like"/>
    <property type="match status" value="1"/>
</dbReference>
<dbReference type="InterPro" id="IPR003782">
    <property type="entry name" value="SCO1/SenC"/>
</dbReference>
<keyword evidence="7" id="KW-1185">Reference proteome</keyword>
<feature type="signal peptide" evidence="5">
    <location>
        <begin position="1"/>
        <end position="18"/>
    </location>
</feature>
<evidence type="ECO:0000256" key="4">
    <source>
        <dbReference type="SAM" id="Phobius"/>
    </source>
</evidence>
<feature type="binding site" evidence="2">
    <location>
        <position position="154"/>
    </location>
    <ligand>
        <name>Cu cation</name>
        <dbReference type="ChEBI" id="CHEBI:23378"/>
    </ligand>
</feature>
<feature type="chain" id="PRO_5004160380" description="SCO family protein" evidence="5">
    <location>
        <begin position="19"/>
        <end position="232"/>
    </location>
</feature>
<evidence type="ECO:0000313" key="6">
    <source>
        <dbReference type="EMBL" id="AAC07906.1"/>
    </source>
</evidence>
<keyword evidence="3" id="KW-1015">Disulfide bond</keyword>
<dbReference type="KEGG" id="aae:aq_2194"/>
<feature type="binding site" evidence="2">
    <location>
        <position position="68"/>
    </location>
    <ligand>
        <name>Cu cation</name>
        <dbReference type="ChEBI" id="CHEBI:23378"/>
    </ligand>
</feature>
<dbReference type="EnsemblBacteria" id="AAC07906">
    <property type="protein sequence ID" value="AAC07906"/>
    <property type="gene ID" value="aq_2194"/>
</dbReference>
<dbReference type="DNASU" id="1193988"/>
<keyword evidence="4" id="KW-1133">Transmembrane helix</keyword>
<evidence type="ECO:0008006" key="10">
    <source>
        <dbReference type="Google" id="ProtNLM"/>
    </source>
</evidence>
<evidence type="ECO:0000313" key="7">
    <source>
        <dbReference type="Proteomes" id="UP000000798"/>
    </source>
</evidence>
<keyword evidence="2" id="KW-0479">Metal-binding</keyword>
<dbReference type="PDBsum" id="3ME8"/>
<feature type="transmembrane region" description="Helical" evidence="4">
    <location>
        <begin position="201"/>
        <end position="221"/>
    </location>
</feature>
<dbReference type="EvolutionaryTrace" id="O67938"/>
<protein>
    <recommendedName>
        <fullName evidence="10">SCO family protein</fullName>
    </recommendedName>
</protein>
<dbReference type="GO" id="GO:0046872">
    <property type="term" value="F:metal ion binding"/>
    <property type="evidence" value="ECO:0007669"/>
    <property type="project" value="UniProtKB-KW"/>
</dbReference>
<dbReference type="Proteomes" id="UP000000798">
    <property type="component" value="Chromosome"/>
</dbReference>
<dbReference type="RefSeq" id="WP_010881443.1">
    <property type="nucleotide sequence ID" value="NC_000918.1"/>
</dbReference>
<dbReference type="Gene3D" id="3.40.30.10">
    <property type="entry name" value="Glutaredoxin"/>
    <property type="match status" value="1"/>
</dbReference>
<reference evidence="9" key="2">
    <citation type="submission" date="2010-03" db="PDB data bank">
        <title>Crystal structure of putative electron transfer protein aq_2194 from Aquifex aeolicus VF5.</title>
        <authorList>
            <person name="Malashkevich V.N."/>
            <person name="Toro R."/>
            <person name="Sauder J.M."/>
            <person name="Burley S.K."/>
            <person name="Almo S.C."/>
        </authorList>
    </citation>
    <scope>X-RAY CRYSTALLOGRAPHY (1.50 ANGSTROMS) OF 31-191</scope>
    <scope>DISULFIDE BONDS</scope>
</reference>
<dbReference type="eggNOG" id="COG1999">
    <property type="taxonomic scope" value="Bacteria"/>
</dbReference>
<dbReference type="OrthoDB" id="5296507at2"/>
<dbReference type="EMBL" id="AE000657">
    <property type="protein sequence ID" value="AAC07906.1"/>
    <property type="molecule type" value="Genomic_DNA"/>
</dbReference>
<dbReference type="SMR" id="O67938"/>
<evidence type="ECO:0007829" key="8">
    <source>
        <dbReference type="PDB" id="3ME7"/>
    </source>
</evidence>
<gene>
    <name evidence="6" type="ordered locus">aq_2194</name>
</gene>
<dbReference type="AlphaFoldDB" id="O67938"/>
<keyword evidence="5" id="KW-0732">Signal</keyword>
<dbReference type="InterPro" id="IPR036249">
    <property type="entry name" value="Thioredoxin-like_sf"/>
</dbReference>
<dbReference type="PIR" id="F70488">
    <property type="entry name" value="F70488"/>
</dbReference>
<dbReference type="InParanoid" id="O67938"/>
<keyword evidence="4" id="KW-0812">Transmembrane</keyword>
<keyword evidence="2" id="KW-0186">Copper</keyword>
<reference evidence="6 7" key="1">
    <citation type="journal article" date="1998" name="Nature">
        <title>The complete genome of the hyperthermophilic bacterium Aquifex aeolicus.</title>
        <authorList>
            <person name="Deckert G."/>
            <person name="Warren P.V."/>
            <person name="Gaasterland T."/>
            <person name="Young W.G."/>
            <person name="Lenox A.L."/>
            <person name="Graham D.E."/>
            <person name="Overbeek R."/>
            <person name="Snead M.A."/>
            <person name="Keller M."/>
            <person name="Aujay M."/>
            <person name="Huber R."/>
            <person name="Feldman R.A."/>
            <person name="Short J.M."/>
            <person name="Olson G.J."/>
            <person name="Swanson R.V."/>
        </authorList>
    </citation>
    <scope>NUCLEOTIDE SEQUENCE [LARGE SCALE GENOMIC DNA]</scope>
    <source>
        <strain evidence="6 7">VF5</strain>
    </source>
</reference>
<feature type="disulfide bond" description="Redox-active" evidence="3">
    <location>
        <begin position="68"/>
        <end position="72"/>
    </location>
</feature>
<dbReference type="PDB" id="3ME7">
    <property type="method" value="X-ray"/>
    <property type="resolution" value="1.50 A"/>
    <property type="chains" value="A/B=31-191"/>
</dbReference>
<dbReference type="STRING" id="224324.aq_2194"/>
<keyword evidence="8 9" id="KW-0002">3D-structure</keyword>
<name>O67938_AQUAE</name>
<comment type="similarity">
    <text evidence="1">Belongs to the SCO1/2 family.</text>
</comment>
<dbReference type="HOGENOM" id="CLU_1224262_0_0_0"/>
<proteinExistence type="evidence at protein level"/>
<feature type="disulfide bond" evidence="8 9">
    <location>
        <begin position="68"/>
        <end position="72"/>
    </location>
</feature>
<dbReference type="CDD" id="cd02968">
    <property type="entry name" value="SCO"/>
    <property type="match status" value="1"/>
</dbReference>
<organism evidence="6 7">
    <name type="scientific">Aquifex aeolicus (strain VF5)</name>
    <dbReference type="NCBI Taxonomy" id="224324"/>
    <lineage>
        <taxon>Bacteria</taxon>
        <taxon>Pseudomonadati</taxon>
        <taxon>Aquificota</taxon>
        <taxon>Aquificia</taxon>
        <taxon>Aquificales</taxon>
        <taxon>Aquificaceae</taxon>
        <taxon>Aquifex</taxon>
    </lineage>
</organism>
<evidence type="ECO:0000256" key="5">
    <source>
        <dbReference type="SAM" id="SignalP"/>
    </source>
</evidence>
<accession>O67938</accession>
<dbReference type="PDBsum" id="3ME7"/>
<evidence type="ECO:0000256" key="1">
    <source>
        <dbReference type="ARBA" id="ARBA00010996"/>
    </source>
</evidence>
<sequence>MKLLFSFLFLITFLLAQTGSTGIPPNEAKTLGTYVPGDITLVDSYGNEFQLKNLKGKPIILSPIYTHCRAACPLITKSLLKVIPKLGTPGKDFWVITFTFDPKDTLEDIKRFQKEYGIDGKGWKVVKAKTSEDLFKLLDAIDFRFMTAGNDFIHPNVVVVLSPELQIKDYIYGVNYNYLEFVNALRLARGETALPEGFRSYLFIIGMVGLVGTSVYIMYLLNRILQKRKKAA</sequence>
<feature type="binding site" evidence="2">
    <location>
        <position position="72"/>
    </location>
    <ligand>
        <name>Cu cation</name>
        <dbReference type="ChEBI" id="CHEBI:23378"/>
    </ligand>
</feature>
<evidence type="ECO:0000256" key="2">
    <source>
        <dbReference type="PIRSR" id="PIRSR603782-1"/>
    </source>
</evidence>
<dbReference type="PANTHER" id="PTHR12151:SF8">
    <property type="entry name" value="THIOREDOXIN DOMAIN-CONTAINING PROTEIN"/>
    <property type="match status" value="1"/>
</dbReference>
<keyword evidence="4" id="KW-0472">Membrane</keyword>
<evidence type="ECO:0000256" key="3">
    <source>
        <dbReference type="PIRSR" id="PIRSR603782-2"/>
    </source>
</evidence>
<evidence type="ECO:0007829" key="9">
    <source>
        <dbReference type="PDB" id="3ME8"/>
    </source>
</evidence>
<reference evidence="8" key="3">
    <citation type="submission" date="2010-03" db="PDB data bank">
        <title>Crystal structure of putative electron transport protein aq_2194 from Aquifex aeolicus VF5.</title>
        <authorList>
            <person name="Malashkevich V.N."/>
            <person name="Toro R."/>
            <person name="Sauder J.M."/>
            <person name="Burley S.K."/>
            <person name="Almo S.C."/>
        </authorList>
    </citation>
    <scope>X-RAY CRYSTALLOGRAPHY (1.50 ANGSTROMS) OF 31-191</scope>
    <scope>DISULFIDE BONDS</scope>
</reference>
<dbReference type="Pfam" id="PF02630">
    <property type="entry name" value="SCO1-SenC"/>
    <property type="match status" value="1"/>
</dbReference>
<dbReference type="PDB" id="3ME8">
    <property type="method" value="X-ray"/>
    <property type="resolution" value="1.50 A"/>
    <property type="chains" value="A/B=31-191"/>
</dbReference>